<dbReference type="AlphaFoldDB" id="A0AAD6Z2F0"/>
<organism evidence="2 3">
    <name type="scientific">Mycena albidolilacea</name>
    <dbReference type="NCBI Taxonomy" id="1033008"/>
    <lineage>
        <taxon>Eukaryota</taxon>
        <taxon>Fungi</taxon>
        <taxon>Dikarya</taxon>
        <taxon>Basidiomycota</taxon>
        <taxon>Agaricomycotina</taxon>
        <taxon>Agaricomycetes</taxon>
        <taxon>Agaricomycetidae</taxon>
        <taxon>Agaricales</taxon>
        <taxon>Marasmiineae</taxon>
        <taxon>Mycenaceae</taxon>
        <taxon>Mycena</taxon>
    </lineage>
</organism>
<dbReference type="EMBL" id="JARIHO010000101">
    <property type="protein sequence ID" value="KAJ7304506.1"/>
    <property type="molecule type" value="Genomic_DNA"/>
</dbReference>
<feature type="region of interest" description="Disordered" evidence="1">
    <location>
        <begin position="1"/>
        <end position="65"/>
    </location>
</feature>
<reference evidence="2" key="1">
    <citation type="submission" date="2023-03" db="EMBL/GenBank/DDBJ databases">
        <title>Massive genome expansion in bonnet fungi (Mycena s.s.) driven by repeated elements and novel gene families across ecological guilds.</title>
        <authorList>
            <consortium name="Lawrence Berkeley National Laboratory"/>
            <person name="Harder C.B."/>
            <person name="Miyauchi S."/>
            <person name="Viragh M."/>
            <person name="Kuo A."/>
            <person name="Thoen E."/>
            <person name="Andreopoulos B."/>
            <person name="Lu D."/>
            <person name="Skrede I."/>
            <person name="Drula E."/>
            <person name="Henrissat B."/>
            <person name="Morin E."/>
            <person name="Kohler A."/>
            <person name="Barry K."/>
            <person name="LaButti K."/>
            <person name="Morin E."/>
            <person name="Salamov A."/>
            <person name="Lipzen A."/>
            <person name="Mereny Z."/>
            <person name="Hegedus B."/>
            <person name="Baldrian P."/>
            <person name="Stursova M."/>
            <person name="Weitz H."/>
            <person name="Taylor A."/>
            <person name="Grigoriev I.V."/>
            <person name="Nagy L.G."/>
            <person name="Martin F."/>
            <person name="Kauserud H."/>
        </authorList>
    </citation>
    <scope>NUCLEOTIDE SEQUENCE</scope>
    <source>
        <strain evidence="2">CBHHK002</strain>
    </source>
</reference>
<evidence type="ECO:0000313" key="2">
    <source>
        <dbReference type="EMBL" id="KAJ7304506.1"/>
    </source>
</evidence>
<sequence length="264" mass="29567">MPKSKWSSKAKNLGAFAVKSSEDNDTSHISKAIGADVGSDPHDSESEDDNEIEIQEENDIPHPRDHADLLSWLQISDTHLSSLHTMQRAQELRKFEKERNEREKKEDAQHKLKNSQISDFFTCPQTIPVSRPLSPETDPETEYSSDSDLPPVEDMDPDPSYNFLDEDVGLQINRPSLATPLQGATPQPESTIPPTSRVTIEDLEDDEDNYLAIQPSQLSPEVRVEEGLDDLPWDPAEETLPRSPAPPPSLGCSLPPRTVSYFHH</sequence>
<accession>A0AAD6Z2F0</accession>
<dbReference type="Proteomes" id="UP001218218">
    <property type="component" value="Unassembled WGS sequence"/>
</dbReference>
<feature type="compositionally biased region" description="Acidic residues" evidence="1">
    <location>
        <begin position="137"/>
        <end position="157"/>
    </location>
</feature>
<feature type="compositionally biased region" description="Polar residues" evidence="1">
    <location>
        <begin position="182"/>
        <end position="196"/>
    </location>
</feature>
<keyword evidence="3" id="KW-1185">Reference proteome</keyword>
<feature type="compositionally biased region" description="Basic and acidic residues" evidence="1">
    <location>
        <begin position="93"/>
        <end position="110"/>
    </location>
</feature>
<protein>
    <submittedName>
        <fullName evidence="2">Uncharacterized protein</fullName>
    </submittedName>
</protein>
<gene>
    <name evidence="2" type="ORF">DFH08DRAFT_825450</name>
</gene>
<feature type="region of interest" description="Disordered" evidence="1">
    <location>
        <begin position="93"/>
        <end position="196"/>
    </location>
</feature>
<comment type="caution">
    <text evidence="2">The sequence shown here is derived from an EMBL/GenBank/DDBJ whole genome shotgun (WGS) entry which is preliminary data.</text>
</comment>
<evidence type="ECO:0000256" key="1">
    <source>
        <dbReference type="SAM" id="MobiDB-lite"/>
    </source>
</evidence>
<name>A0AAD6Z2F0_9AGAR</name>
<feature type="compositionally biased region" description="Acidic residues" evidence="1">
    <location>
        <begin position="45"/>
        <end position="58"/>
    </location>
</feature>
<feature type="compositionally biased region" description="Polar residues" evidence="1">
    <location>
        <begin position="1"/>
        <end position="10"/>
    </location>
</feature>
<feature type="compositionally biased region" description="Acidic residues" evidence="1">
    <location>
        <begin position="227"/>
        <end position="237"/>
    </location>
</feature>
<feature type="compositionally biased region" description="Polar residues" evidence="1">
    <location>
        <begin position="114"/>
        <end position="128"/>
    </location>
</feature>
<feature type="region of interest" description="Disordered" evidence="1">
    <location>
        <begin position="215"/>
        <end position="264"/>
    </location>
</feature>
<proteinExistence type="predicted"/>
<evidence type="ECO:0000313" key="3">
    <source>
        <dbReference type="Proteomes" id="UP001218218"/>
    </source>
</evidence>